<feature type="transmembrane region" description="Helical" evidence="6">
    <location>
        <begin position="387"/>
        <end position="405"/>
    </location>
</feature>
<evidence type="ECO:0000256" key="2">
    <source>
        <dbReference type="ARBA" id="ARBA00022692"/>
    </source>
</evidence>
<feature type="transmembrane region" description="Helical" evidence="6">
    <location>
        <begin position="425"/>
        <end position="452"/>
    </location>
</feature>
<dbReference type="PROSITE" id="PS50801">
    <property type="entry name" value="STAS"/>
    <property type="match status" value="1"/>
</dbReference>
<dbReference type="eggNOG" id="KOG0236">
    <property type="taxonomic scope" value="Eukaryota"/>
</dbReference>
<gene>
    <name evidence="8" type="ORF">H696_00780</name>
</gene>
<dbReference type="InterPro" id="IPR002645">
    <property type="entry name" value="STAS_dom"/>
</dbReference>
<dbReference type="Pfam" id="PF01740">
    <property type="entry name" value="STAS"/>
    <property type="match status" value="1"/>
</dbReference>
<accession>A0A058ZFV4</accession>
<feature type="region of interest" description="Disordered" evidence="5">
    <location>
        <begin position="1"/>
        <end position="59"/>
    </location>
</feature>
<evidence type="ECO:0000313" key="9">
    <source>
        <dbReference type="Proteomes" id="UP000030693"/>
    </source>
</evidence>
<dbReference type="SUPFAM" id="SSF52091">
    <property type="entry name" value="SpoIIaa-like"/>
    <property type="match status" value="1"/>
</dbReference>
<dbReference type="GO" id="GO:0055085">
    <property type="term" value="P:transmembrane transport"/>
    <property type="evidence" value="ECO:0007669"/>
    <property type="project" value="InterPro"/>
</dbReference>
<evidence type="ECO:0000256" key="3">
    <source>
        <dbReference type="ARBA" id="ARBA00022989"/>
    </source>
</evidence>
<dbReference type="EMBL" id="KB932201">
    <property type="protein sequence ID" value="KCV73239.1"/>
    <property type="molecule type" value="Genomic_DNA"/>
</dbReference>
<dbReference type="InterPro" id="IPR036513">
    <property type="entry name" value="STAS_dom_sf"/>
</dbReference>
<feature type="transmembrane region" description="Helical" evidence="6">
    <location>
        <begin position="165"/>
        <end position="188"/>
    </location>
</feature>
<evidence type="ECO:0000313" key="8">
    <source>
        <dbReference type="EMBL" id="KCV73239.1"/>
    </source>
</evidence>
<comment type="subcellular location">
    <subcellularLocation>
        <location evidence="1">Membrane</location>
        <topology evidence="1">Multi-pass membrane protein</topology>
    </subcellularLocation>
</comment>
<feature type="transmembrane region" description="Helical" evidence="6">
    <location>
        <begin position="328"/>
        <end position="345"/>
    </location>
</feature>
<dbReference type="Gene3D" id="3.30.750.24">
    <property type="entry name" value="STAS domain"/>
    <property type="match status" value="1"/>
</dbReference>
<feature type="compositionally biased region" description="Basic and acidic residues" evidence="5">
    <location>
        <begin position="33"/>
        <end position="43"/>
    </location>
</feature>
<sequence>MSGDDSPHLGLNNSDAPDAYSSDYHAGSAEPRPPTDERAHLLGDDYQASSFGSPDMSAPNPDAETNSLGFLSSLTDKYGEPLDGANLRRRARYYIPILGWLPNYTLSNFIIDFLGAVTVSCLLIPQAVSYAGLANLSPVFGLYTAFIPLIIYTILGTCRATNRGFITGVAIVVFVEQLAKAFGLTSAWDPKAATLEKLIFVFKHLDETQWMPVLFSFLGLGALLVFRYIRGRFPNVKALKLFPSILVLMLISELLVWSLDLHNQGLPVLGELEGGFRVPALPKLNSSNVSYATMSAVVITIVGFVESIISAKDMATKNSYPVYDNRELVAYGVGNIINSFFGGYPAFASMTRTTVADDVGVKSPMHGLIASIFVLFTILFLLPMFQWLPLSTLAAIVMYAAYSLLEWHDYFFMWRIRAYSDLAMAAATFLVTVLVSVEIGVFFSILLSIGLVMKEATKPVVRVLGQIDGTDKFKDQTRHPEATQVEGVIVLRVMESLYFANTGLLKDRLYRVEMFGKLESHPSQDKRPVHFTAIIFDIERMHEIDATAVQIMYEVTTAYDKRNIHTYFVRYHEAVFDRMSKAGIVAIPSVHFEPSIRAALDSISSLSGGDGHPKVVVDAAFPAADRSSPVPSVSSASVSPELVGDAPV</sequence>
<feature type="compositionally biased region" description="Low complexity" evidence="5">
    <location>
        <begin position="627"/>
        <end position="640"/>
    </location>
</feature>
<evidence type="ECO:0000256" key="6">
    <source>
        <dbReference type="SAM" id="Phobius"/>
    </source>
</evidence>
<evidence type="ECO:0000259" key="7">
    <source>
        <dbReference type="PROSITE" id="PS50801"/>
    </source>
</evidence>
<dbReference type="GO" id="GO:0016020">
    <property type="term" value="C:membrane"/>
    <property type="evidence" value="ECO:0007669"/>
    <property type="project" value="UniProtKB-SubCell"/>
</dbReference>
<dbReference type="Pfam" id="PF00916">
    <property type="entry name" value="Sulfate_transp"/>
    <property type="match status" value="2"/>
</dbReference>
<reference evidence="8" key="1">
    <citation type="submission" date="2013-04" db="EMBL/GenBank/DDBJ databases">
        <title>The Genome Sequence of Fonticula alba ATCC 38817.</title>
        <authorList>
            <consortium name="The Broad Institute Genomics Platform"/>
            <person name="Russ C."/>
            <person name="Cuomo C."/>
            <person name="Burger G."/>
            <person name="Gray M.W."/>
            <person name="Holland P.W.H."/>
            <person name="King N."/>
            <person name="Lang F.B.F."/>
            <person name="Roger A.J."/>
            <person name="Ruiz-Trillo I."/>
            <person name="Brown M."/>
            <person name="Walker B."/>
            <person name="Young S."/>
            <person name="Zeng Q."/>
            <person name="Gargeya S."/>
            <person name="Fitzgerald M."/>
            <person name="Haas B."/>
            <person name="Abouelleil A."/>
            <person name="Allen A.W."/>
            <person name="Alvarado L."/>
            <person name="Arachchi H.M."/>
            <person name="Berlin A.M."/>
            <person name="Chapman S.B."/>
            <person name="Gainer-Dewar J."/>
            <person name="Goldberg J."/>
            <person name="Griggs A."/>
            <person name="Gujja S."/>
            <person name="Hansen M."/>
            <person name="Howarth C."/>
            <person name="Imamovic A."/>
            <person name="Ireland A."/>
            <person name="Larimer J."/>
            <person name="McCowan C."/>
            <person name="Murphy C."/>
            <person name="Pearson M."/>
            <person name="Poon T.W."/>
            <person name="Priest M."/>
            <person name="Roberts A."/>
            <person name="Saif S."/>
            <person name="Shea T."/>
            <person name="Sisk P."/>
            <person name="Sykes S."/>
            <person name="Wortman J."/>
            <person name="Nusbaum C."/>
            <person name="Birren B."/>
        </authorList>
    </citation>
    <scope>NUCLEOTIDE SEQUENCE [LARGE SCALE GENOMIC DNA]</scope>
    <source>
        <strain evidence="8">ATCC 38817</strain>
    </source>
</reference>
<dbReference type="PANTHER" id="PTHR11814">
    <property type="entry name" value="SULFATE TRANSPORTER"/>
    <property type="match status" value="1"/>
</dbReference>
<dbReference type="GeneID" id="20525505"/>
<feature type="transmembrane region" description="Helical" evidence="6">
    <location>
        <begin position="208"/>
        <end position="229"/>
    </location>
</feature>
<dbReference type="InterPro" id="IPR011547">
    <property type="entry name" value="SLC26A/SulP_dom"/>
</dbReference>
<feature type="region of interest" description="Disordered" evidence="5">
    <location>
        <begin position="625"/>
        <end position="648"/>
    </location>
</feature>
<dbReference type="CDD" id="cd07042">
    <property type="entry name" value="STAS_SulP_like_sulfate_transporter"/>
    <property type="match status" value="1"/>
</dbReference>
<keyword evidence="4 6" id="KW-0472">Membrane</keyword>
<keyword evidence="9" id="KW-1185">Reference proteome</keyword>
<evidence type="ECO:0000256" key="4">
    <source>
        <dbReference type="ARBA" id="ARBA00023136"/>
    </source>
</evidence>
<dbReference type="InterPro" id="IPR001902">
    <property type="entry name" value="SLC26A/SulP_fam"/>
</dbReference>
<name>A0A058ZFV4_FONAL</name>
<dbReference type="Proteomes" id="UP000030693">
    <property type="component" value="Unassembled WGS sequence"/>
</dbReference>
<dbReference type="OMA" id="CECAIHA"/>
<protein>
    <recommendedName>
        <fullName evidence="7">STAS domain-containing protein</fullName>
    </recommendedName>
</protein>
<evidence type="ECO:0000256" key="1">
    <source>
        <dbReference type="ARBA" id="ARBA00004141"/>
    </source>
</evidence>
<feature type="transmembrane region" description="Helical" evidence="6">
    <location>
        <begin position="241"/>
        <end position="259"/>
    </location>
</feature>
<evidence type="ECO:0000256" key="5">
    <source>
        <dbReference type="SAM" id="MobiDB-lite"/>
    </source>
</evidence>
<keyword evidence="3 6" id="KW-1133">Transmembrane helix</keyword>
<organism evidence="8">
    <name type="scientific">Fonticula alba</name>
    <name type="common">Slime mold</name>
    <dbReference type="NCBI Taxonomy" id="691883"/>
    <lineage>
        <taxon>Eukaryota</taxon>
        <taxon>Rotosphaerida</taxon>
        <taxon>Fonticulaceae</taxon>
        <taxon>Fonticula</taxon>
    </lineage>
</organism>
<feature type="domain" description="STAS" evidence="7">
    <location>
        <begin position="478"/>
        <end position="603"/>
    </location>
</feature>
<feature type="transmembrane region" description="Helical" evidence="6">
    <location>
        <begin position="289"/>
        <end position="308"/>
    </location>
</feature>
<feature type="transmembrane region" description="Helical" evidence="6">
    <location>
        <begin position="140"/>
        <end position="158"/>
    </location>
</feature>
<dbReference type="STRING" id="691883.A0A058ZFV4"/>
<keyword evidence="2 6" id="KW-0812">Transmembrane</keyword>
<dbReference type="AlphaFoldDB" id="A0A058ZFV4"/>
<dbReference type="OrthoDB" id="427213at2759"/>
<dbReference type="RefSeq" id="XP_009492940.1">
    <property type="nucleotide sequence ID" value="XM_009494665.1"/>
</dbReference>
<feature type="transmembrane region" description="Helical" evidence="6">
    <location>
        <begin position="365"/>
        <end position="382"/>
    </location>
</feature>
<proteinExistence type="predicted"/>